<dbReference type="AlphaFoldDB" id="A0A5J9SNK9"/>
<evidence type="ECO:0000313" key="4">
    <source>
        <dbReference type="Proteomes" id="UP000324897"/>
    </source>
</evidence>
<keyword evidence="2" id="KW-1133">Transmembrane helix</keyword>
<feature type="transmembrane region" description="Helical" evidence="2">
    <location>
        <begin position="134"/>
        <end position="155"/>
    </location>
</feature>
<feature type="transmembrane region" description="Helical" evidence="2">
    <location>
        <begin position="268"/>
        <end position="290"/>
    </location>
</feature>
<feature type="transmembrane region" description="Helical" evidence="2">
    <location>
        <begin position="235"/>
        <end position="256"/>
    </location>
</feature>
<feature type="transmembrane region" description="Helical" evidence="2">
    <location>
        <begin position="302"/>
        <end position="324"/>
    </location>
</feature>
<dbReference type="Gramene" id="TVU00588">
    <property type="protein sequence ID" value="TVU00588"/>
    <property type="gene ID" value="EJB05_53977"/>
</dbReference>
<gene>
    <name evidence="3" type="ORF">EJB05_53977</name>
</gene>
<protein>
    <recommendedName>
        <fullName evidence="5">Transmembrane protein</fullName>
    </recommendedName>
</protein>
<keyword evidence="2" id="KW-0472">Membrane</keyword>
<dbReference type="Proteomes" id="UP000324897">
    <property type="component" value="Unassembled WGS sequence"/>
</dbReference>
<evidence type="ECO:0000256" key="2">
    <source>
        <dbReference type="SAM" id="Phobius"/>
    </source>
</evidence>
<feature type="transmembrane region" description="Helical" evidence="2">
    <location>
        <begin position="162"/>
        <end position="181"/>
    </location>
</feature>
<evidence type="ECO:0000313" key="3">
    <source>
        <dbReference type="EMBL" id="TVU00588.1"/>
    </source>
</evidence>
<comment type="caution">
    <text evidence="3">The sequence shown here is derived from an EMBL/GenBank/DDBJ whole genome shotgun (WGS) entry which is preliminary data.</text>
</comment>
<name>A0A5J9SNK9_9POAL</name>
<feature type="transmembrane region" description="Helical" evidence="2">
    <location>
        <begin position="330"/>
        <end position="354"/>
    </location>
</feature>
<evidence type="ECO:0008006" key="5">
    <source>
        <dbReference type="Google" id="ProtNLM"/>
    </source>
</evidence>
<feature type="transmembrane region" description="Helical" evidence="2">
    <location>
        <begin position="187"/>
        <end position="206"/>
    </location>
</feature>
<sequence>MEEEEAEIVDANTKDDAPVASTIPPGDTKDDVPVAFTISFVDTKDDVPVAGTIPSGDTKDDVPVAGTIPSAIDTKDAHALAAAHAHAPGKIEDGVVDTLRKEGRTWLIILIVVSILLAAAAAVALWFSRHDPLIAVWGLSYLLCFASSLWTYFLTKTMGAHVFFYNALGILLAHLFSLTAVSSSTGALVAHLNTHFAACLLGYAVAEHRQHQGTEEASAVLVPDMDEGRLRRPHCIVVGIFVYVPVLALLAVAAWLMCHAAEYALEDLLSVTFLTVSVISLFGIFFPAMSSQLRGILISPSGFTLVVMYFVIVFVTGVVIYGTLGGVSAIVFAWVGSLGLTGLFGHCLSVLATFKQIKR</sequence>
<keyword evidence="2" id="KW-0812">Transmembrane</keyword>
<organism evidence="3 4">
    <name type="scientific">Eragrostis curvula</name>
    <name type="common">weeping love grass</name>
    <dbReference type="NCBI Taxonomy" id="38414"/>
    <lineage>
        <taxon>Eukaryota</taxon>
        <taxon>Viridiplantae</taxon>
        <taxon>Streptophyta</taxon>
        <taxon>Embryophyta</taxon>
        <taxon>Tracheophyta</taxon>
        <taxon>Spermatophyta</taxon>
        <taxon>Magnoliopsida</taxon>
        <taxon>Liliopsida</taxon>
        <taxon>Poales</taxon>
        <taxon>Poaceae</taxon>
        <taxon>PACMAD clade</taxon>
        <taxon>Chloridoideae</taxon>
        <taxon>Eragrostideae</taxon>
        <taxon>Eragrostidinae</taxon>
        <taxon>Eragrostis</taxon>
    </lineage>
</organism>
<dbReference type="OrthoDB" id="696120at2759"/>
<accession>A0A5J9SNK9</accession>
<evidence type="ECO:0000256" key="1">
    <source>
        <dbReference type="SAM" id="MobiDB-lite"/>
    </source>
</evidence>
<feature type="transmembrane region" description="Helical" evidence="2">
    <location>
        <begin position="106"/>
        <end position="128"/>
    </location>
</feature>
<dbReference type="EMBL" id="RWGY01000569">
    <property type="protein sequence ID" value="TVU00588.1"/>
    <property type="molecule type" value="Genomic_DNA"/>
</dbReference>
<keyword evidence="4" id="KW-1185">Reference proteome</keyword>
<feature type="non-terminal residue" evidence="3">
    <location>
        <position position="1"/>
    </location>
</feature>
<feature type="region of interest" description="Disordered" evidence="1">
    <location>
        <begin position="1"/>
        <end position="28"/>
    </location>
</feature>
<reference evidence="3 4" key="1">
    <citation type="journal article" date="2019" name="Sci. Rep.">
        <title>A high-quality genome of Eragrostis curvula grass provides insights into Poaceae evolution and supports new strategies to enhance forage quality.</title>
        <authorList>
            <person name="Carballo J."/>
            <person name="Santos B.A.C.M."/>
            <person name="Zappacosta D."/>
            <person name="Garbus I."/>
            <person name="Selva J.P."/>
            <person name="Gallo C.A."/>
            <person name="Diaz A."/>
            <person name="Albertini E."/>
            <person name="Caccamo M."/>
            <person name="Echenique V."/>
        </authorList>
    </citation>
    <scope>NUCLEOTIDE SEQUENCE [LARGE SCALE GENOMIC DNA]</scope>
    <source>
        <strain evidence="4">cv. Victoria</strain>
        <tissue evidence="3">Leaf</tissue>
    </source>
</reference>
<proteinExistence type="predicted"/>